<reference evidence="1 2" key="1">
    <citation type="submission" date="2022-05" db="EMBL/GenBank/DDBJ databases">
        <authorList>
            <consortium name="Genoscope - CEA"/>
            <person name="William W."/>
        </authorList>
    </citation>
    <scope>NUCLEOTIDE SEQUENCE [LARGE SCALE GENOMIC DNA]</scope>
</reference>
<evidence type="ECO:0000313" key="2">
    <source>
        <dbReference type="Proteomes" id="UP001159427"/>
    </source>
</evidence>
<dbReference type="Proteomes" id="UP001159427">
    <property type="component" value="Unassembled WGS sequence"/>
</dbReference>
<keyword evidence="2" id="KW-1185">Reference proteome</keyword>
<proteinExistence type="predicted"/>
<organism evidence="1 2">
    <name type="scientific">Porites evermanni</name>
    <dbReference type="NCBI Taxonomy" id="104178"/>
    <lineage>
        <taxon>Eukaryota</taxon>
        <taxon>Metazoa</taxon>
        <taxon>Cnidaria</taxon>
        <taxon>Anthozoa</taxon>
        <taxon>Hexacorallia</taxon>
        <taxon>Scleractinia</taxon>
        <taxon>Fungiina</taxon>
        <taxon>Poritidae</taxon>
        <taxon>Porites</taxon>
    </lineage>
</organism>
<sequence length="162" mass="18681">MYTVSSEQFTIHINISLSECCWDYDAITPVNNSIVKGQFILNVPIRSNNLATFWTYRSFQLSPHQIIVVYILTFKPVQAVLYLLTFRAKPILNQNTFSFIRNIHKTSFEDPILPAGIELGSLEVHDITSKEIELGPQLRLLLPTCLTRGFAGFWREDLRQYV</sequence>
<evidence type="ECO:0000313" key="1">
    <source>
        <dbReference type="EMBL" id="CAH3030580.1"/>
    </source>
</evidence>
<accession>A0ABN8MM14</accession>
<name>A0ABN8MM14_9CNID</name>
<dbReference type="EMBL" id="CALNXI010000642">
    <property type="protein sequence ID" value="CAH3030580.1"/>
    <property type="molecule type" value="Genomic_DNA"/>
</dbReference>
<gene>
    <name evidence="1" type="ORF">PEVE_00038217</name>
</gene>
<comment type="caution">
    <text evidence="1">The sequence shown here is derived from an EMBL/GenBank/DDBJ whole genome shotgun (WGS) entry which is preliminary data.</text>
</comment>
<protein>
    <submittedName>
        <fullName evidence="1">Uncharacterized protein</fullName>
    </submittedName>
</protein>